<dbReference type="Proteomes" id="UP000509594">
    <property type="component" value="Chromosome"/>
</dbReference>
<evidence type="ECO:0000313" key="3">
    <source>
        <dbReference type="Proteomes" id="UP000509594"/>
    </source>
</evidence>
<protein>
    <submittedName>
        <fullName evidence="2">Uncharacterized protein</fullName>
    </submittedName>
</protein>
<gene>
    <name evidence="2" type="ORF">HWN40_02780</name>
</gene>
<keyword evidence="3" id="KW-1185">Reference proteome</keyword>
<accession>A0A7D5I426</accession>
<keyword evidence="1" id="KW-0812">Transmembrane</keyword>
<organism evidence="2 3">
    <name type="scientific">Methanolobus zinderi</name>
    <dbReference type="NCBI Taxonomy" id="536044"/>
    <lineage>
        <taxon>Archaea</taxon>
        <taxon>Methanobacteriati</taxon>
        <taxon>Methanobacteriota</taxon>
        <taxon>Stenosarchaea group</taxon>
        <taxon>Methanomicrobia</taxon>
        <taxon>Methanosarcinales</taxon>
        <taxon>Methanosarcinaceae</taxon>
        <taxon>Methanolobus</taxon>
    </lineage>
</organism>
<dbReference type="PANTHER" id="PTHR19879">
    <property type="entry name" value="TRANSCRIPTION INITIATION FACTOR TFIID"/>
    <property type="match status" value="1"/>
</dbReference>
<feature type="transmembrane region" description="Helical" evidence="1">
    <location>
        <begin position="416"/>
        <end position="439"/>
    </location>
</feature>
<dbReference type="InterPro" id="IPR001680">
    <property type="entry name" value="WD40_rpt"/>
</dbReference>
<dbReference type="OrthoDB" id="142653at2157"/>
<dbReference type="RefSeq" id="WP_176964326.1">
    <property type="nucleotide sequence ID" value="NZ_CP058215.1"/>
</dbReference>
<dbReference type="PANTHER" id="PTHR19879:SF9">
    <property type="entry name" value="TRANSCRIPTION INITIATION FACTOR TFIID SUBUNIT 5"/>
    <property type="match status" value="1"/>
</dbReference>
<dbReference type="AlphaFoldDB" id="A0A7D5I426"/>
<keyword evidence="1" id="KW-0472">Membrane</keyword>
<sequence>MFSQKKTIYILISLLFIIITFLPQVSATNEPVPIKVSYPSITNVHTMDFSPDEKFLVIGDYYGDILIWNLETGENISDPNNVTEKERLMALLGKHDKTHVYSVKFSPDGKYVLTGGTLFDFESYAIGYRERDNPGISISEVYLWDVETGEYLKHYMKNDVVTSVAFSPDGKYYAASFSNDISNGTNIVKIWSILPQTSIVSLESNNDEVSSLAFTPDGRYLSVNYLNDEKPSKTIFWDWKNETPSFSLNTGSLEEIQFSNDGSIFAGRSRNTNSIQIFNSTNGNLYRDFKMYGMADSFVSYDLSPDGKYVAVVYDGNLLVWDVDTEEKIADFSMSSNAYWLDCVSFSPNMTYLANGGDLFESSEYYQSAEKAFSNAYEDGIFFEVYSTMLSGDAVFLWDFQDIKENEYIEDTLDTLFYITRIAFAVTSILVFFIIFFIAPIRRKKAEK</sequence>
<keyword evidence="1" id="KW-1133">Transmembrane helix</keyword>
<proteinExistence type="predicted"/>
<dbReference type="SUPFAM" id="SSF50978">
    <property type="entry name" value="WD40 repeat-like"/>
    <property type="match status" value="1"/>
</dbReference>
<dbReference type="GeneID" id="55820565"/>
<dbReference type="EMBL" id="CP058215">
    <property type="protein sequence ID" value="QLC49263.1"/>
    <property type="molecule type" value="Genomic_DNA"/>
</dbReference>
<dbReference type="InterPro" id="IPR036322">
    <property type="entry name" value="WD40_repeat_dom_sf"/>
</dbReference>
<dbReference type="Pfam" id="PF00400">
    <property type="entry name" value="WD40"/>
    <property type="match status" value="4"/>
</dbReference>
<evidence type="ECO:0000256" key="1">
    <source>
        <dbReference type="SAM" id="Phobius"/>
    </source>
</evidence>
<evidence type="ECO:0000313" key="2">
    <source>
        <dbReference type="EMBL" id="QLC49263.1"/>
    </source>
</evidence>
<dbReference type="InterPro" id="IPR015943">
    <property type="entry name" value="WD40/YVTN_repeat-like_dom_sf"/>
</dbReference>
<reference evidence="2 3" key="1">
    <citation type="submission" date="2020-06" db="EMBL/GenBank/DDBJ databases">
        <title>Methanolobus halotolerans sp. nov., isolated from a saline lake Tus in Siberia.</title>
        <authorList>
            <person name="Shen Y."/>
            <person name="Chen S.-C."/>
            <person name="Lai M.-C."/>
            <person name="Huang H.-H."/>
            <person name="Chiu H.-H."/>
            <person name="Tang S.-L."/>
            <person name="Rogozin D.Y."/>
            <person name="Degermendzhy A.G."/>
        </authorList>
    </citation>
    <scope>NUCLEOTIDE SEQUENCE [LARGE SCALE GENOMIC DNA]</scope>
    <source>
        <strain evidence="2 3">DSM 21339</strain>
    </source>
</reference>
<dbReference type="Gene3D" id="2.130.10.10">
    <property type="entry name" value="YVTN repeat-like/Quinoprotein amine dehydrogenase"/>
    <property type="match status" value="3"/>
</dbReference>
<dbReference type="PROSITE" id="PS50082">
    <property type="entry name" value="WD_REPEATS_2"/>
    <property type="match status" value="1"/>
</dbReference>
<dbReference type="SMART" id="SM00320">
    <property type="entry name" value="WD40"/>
    <property type="match status" value="5"/>
</dbReference>
<name>A0A7D5I426_9EURY</name>
<dbReference type="KEGG" id="mzi:HWN40_02780"/>